<evidence type="ECO:0000256" key="2">
    <source>
        <dbReference type="ARBA" id="ARBA00022552"/>
    </source>
</evidence>
<evidence type="ECO:0000256" key="6">
    <source>
        <dbReference type="HAMAP-Rule" id="MF_03029"/>
    </source>
</evidence>
<dbReference type="HAMAP" id="MF_03029">
    <property type="entry name" value="WDR12"/>
    <property type="match status" value="1"/>
</dbReference>
<keyword evidence="1 6" id="KW-0690">Ribosome biogenesis</keyword>
<dbReference type="PROSITE" id="PS50082">
    <property type="entry name" value="WD_REPEATS_2"/>
    <property type="match status" value="6"/>
</dbReference>
<name>A0A9P6QJE9_9FUNG</name>
<dbReference type="GO" id="GO:0030687">
    <property type="term" value="C:preribosome, large subunit precursor"/>
    <property type="evidence" value="ECO:0007669"/>
    <property type="project" value="UniProtKB-UniRule"/>
</dbReference>
<dbReference type="InterPro" id="IPR001680">
    <property type="entry name" value="WD40_rpt"/>
</dbReference>
<dbReference type="AlphaFoldDB" id="A0A9P6QJE9"/>
<dbReference type="PROSITE" id="PS50294">
    <property type="entry name" value="WD_REPEATS_REGION"/>
    <property type="match status" value="3"/>
</dbReference>
<keyword evidence="2 6" id="KW-0698">rRNA processing</keyword>
<evidence type="ECO:0000256" key="7">
    <source>
        <dbReference type="PROSITE-ProRule" id="PRU00221"/>
    </source>
</evidence>
<accession>A0A9P6QJE9</accession>
<proteinExistence type="inferred from homology"/>
<comment type="function">
    <text evidence="6">Component of the NOP7 complex, which is required for maturation of the 25S and 5.8S ribosomal RNAs and formation of the 60S ribosome.</text>
</comment>
<dbReference type="Pfam" id="PF00400">
    <property type="entry name" value="WD40"/>
    <property type="match status" value="6"/>
</dbReference>
<dbReference type="CDD" id="cd00200">
    <property type="entry name" value="WD40"/>
    <property type="match status" value="1"/>
</dbReference>
<gene>
    <name evidence="9" type="primary">WDR12</name>
    <name evidence="6" type="synonym">YTM1</name>
    <name evidence="9" type="ORF">DFQ27_006164</name>
</gene>
<dbReference type="PROSITE" id="PS00678">
    <property type="entry name" value="WD_REPEATS_1"/>
    <property type="match status" value="2"/>
</dbReference>
<protein>
    <recommendedName>
        <fullName evidence="6">Ribosome biogenesis protein YTM1</fullName>
    </recommendedName>
</protein>
<evidence type="ECO:0000256" key="3">
    <source>
        <dbReference type="ARBA" id="ARBA00022574"/>
    </source>
</evidence>
<dbReference type="GO" id="GO:0005654">
    <property type="term" value="C:nucleoplasm"/>
    <property type="evidence" value="ECO:0007669"/>
    <property type="project" value="UniProtKB-SubCell"/>
</dbReference>
<dbReference type="EMBL" id="JAAAJB010000045">
    <property type="protein sequence ID" value="KAG0268661.1"/>
    <property type="molecule type" value="Genomic_DNA"/>
</dbReference>
<dbReference type="OrthoDB" id="10251381at2759"/>
<keyword evidence="5 6" id="KW-0539">Nucleus</keyword>
<feature type="repeat" description="WD" evidence="7">
    <location>
        <begin position="301"/>
        <end position="333"/>
    </location>
</feature>
<organism evidence="9 10">
    <name type="scientific">Actinomortierella ambigua</name>
    <dbReference type="NCBI Taxonomy" id="1343610"/>
    <lineage>
        <taxon>Eukaryota</taxon>
        <taxon>Fungi</taxon>
        <taxon>Fungi incertae sedis</taxon>
        <taxon>Mucoromycota</taxon>
        <taxon>Mortierellomycotina</taxon>
        <taxon>Mortierellomycetes</taxon>
        <taxon>Mortierellales</taxon>
        <taxon>Mortierellaceae</taxon>
        <taxon>Actinomortierella</taxon>
    </lineage>
</organism>
<dbReference type="GO" id="GO:0000466">
    <property type="term" value="P:maturation of 5.8S rRNA from tricistronic rRNA transcript (SSU-rRNA, 5.8S rRNA, LSU-rRNA)"/>
    <property type="evidence" value="ECO:0007669"/>
    <property type="project" value="UniProtKB-UniRule"/>
</dbReference>
<dbReference type="SUPFAM" id="SSF50978">
    <property type="entry name" value="WD40 repeat-like"/>
    <property type="match status" value="1"/>
</dbReference>
<sequence>MDSLADGPQVQVRFVTQQRQYAIPETPIQTPARLKRYGLSQIINLILQNEGEKQRPFDFLIDGEFLRTSLQEYLDDKGLSTENIVTIEYVESMLPPTPLSSYEHDDWVSAVQIHAQGGFLSGSYDNHVRLWNKQAECLQVFSGHTGPVKAVQWLTSEDETGTFLSGAMDQSILAWEYSLLDNQHSLLYECKGHTGAVESISLNATGDRFASGSTDATIKVWSTKVPKVSDPMEDAGKSRKRAKTSAKDDRVYKAPLVTLTAHTGPVSAVVFNPTAKDTLYSGGWDHSVRMWDIESHVNVWTKNCEKVVHALDYSAHAGLLASGHSDPVVRLWDPRVDDSSVVKQTFSGHQGWVSSVAWSPESAYLLASASYDGLIKVWDIRAKGALYTLVHAKGSKKALALDWERDIMLSGGEDNQMKIHQVKSNMDSTTSSN</sequence>
<dbReference type="Proteomes" id="UP000807716">
    <property type="component" value="Unassembled WGS sequence"/>
</dbReference>
<feature type="repeat" description="WD" evidence="7">
    <location>
        <begin position="346"/>
        <end position="388"/>
    </location>
</feature>
<comment type="subcellular location">
    <subcellularLocation>
        <location evidence="6">Nucleus</location>
        <location evidence="6">Nucleolus</location>
    </subcellularLocation>
    <subcellularLocation>
        <location evidence="6">Nucleus</location>
        <location evidence="6">Nucleoplasm</location>
    </subcellularLocation>
</comment>
<evidence type="ECO:0000256" key="5">
    <source>
        <dbReference type="ARBA" id="ARBA00023242"/>
    </source>
</evidence>
<dbReference type="PRINTS" id="PR00320">
    <property type="entry name" value="GPROTEINBRPT"/>
</dbReference>
<feature type="domain" description="NLE" evidence="8">
    <location>
        <begin position="10"/>
        <end position="74"/>
    </location>
</feature>
<keyword evidence="3 7" id="KW-0853">WD repeat</keyword>
<feature type="repeat" description="WD" evidence="7">
    <location>
        <begin position="259"/>
        <end position="301"/>
    </location>
</feature>
<dbReference type="PANTHER" id="PTHR19855:SF11">
    <property type="entry name" value="RIBOSOME BIOGENESIS PROTEIN WDR12"/>
    <property type="match status" value="1"/>
</dbReference>
<evidence type="ECO:0000259" key="8">
    <source>
        <dbReference type="Pfam" id="PF08154"/>
    </source>
</evidence>
<dbReference type="PANTHER" id="PTHR19855">
    <property type="entry name" value="WD40 REPEAT PROTEIN 12, 37"/>
    <property type="match status" value="1"/>
</dbReference>
<dbReference type="GO" id="GO:0043021">
    <property type="term" value="F:ribonucleoprotein complex binding"/>
    <property type="evidence" value="ECO:0007669"/>
    <property type="project" value="UniProtKB-UniRule"/>
</dbReference>
<dbReference type="InterPro" id="IPR020472">
    <property type="entry name" value="WD40_PAC1"/>
</dbReference>
<dbReference type="InterPro" id="IPR012972">
    <property type="entry name" value="NLE"/>
</dbReference>
<feature type="repeat" description="WD" evidence="7">
    <location>
        <begin position="101"/>
        <end position="132"/>
    </location>
</feature>
<dbReference type="InterPro" id="IPR019775">
    <property type="entry name" value="WD40_repeat_CS"/>
</dbReference>
<dbReference type="GO" id="GO:0005730">
    <property type="term" value="C:nucleolus"/>
    <property type="evidence" value="ECO:0007669"/>
    <property type="project" value="UniProtKB-SubCell"/>
</dbReference>
<reference evidence="9" key="1">
    <citation type="journal article" date="2020" name="Fungal Divers.">
        <title>Resolving the Mortierellaceae phylogeny through synthesis of multi-gene phylogenetics and phylogenomics.</title>
        <authorList>
            <person name="Vandepol N."/>
            <person name="Liber J."/>
            <person name="Desiro A."/>
            <person name="Na H."/>
            <person name="Kennedy M."/>
            <person name="Barry K."/>
            <person name="Grigoriev I.V."/>
            <person name="Miller A.N."/>
            <person name="O'Donnell K."/>
            <person name="Stajich J.E."/>
            <person name="Bonito G."/>
        </authorList>
    </citation>
    <scope>NUCLEOTIDE SEQUENCE</scope>
    <source>
        <strain evidence="9">BC1065</strain>
    </source>
</reference>
<dbReference type="InterPro" id="IPR036322">
    <property type="entry name" value="WD40_repeat_dom_sf"/>
</dbReference>
<evidence type="ECO:0000313" key="10">
    <source>
        <dbReference type="Proteomes" id="UP000807716"/>
    </source>
</evidence>
<evidence type="ECO:0000256" key="4">
    <source>
        <dbReference type="ARBA" id="ARBA00022737"/>
    </source>
</evidence>
<keyword evidence="10" id="KW-1185">Reference proteome</keyword>
<comment type="similarity">
    <text evidence="6">Belongs to the WD repeat WDR12/YTM1 family.</text>
</comment>
<dbReference type="SMART" id="SM00320">
    <property type="entry name" value="WD40"/>
    <property type="match status" value="7"/>
</dbReference>
<feature type="repeat" description="WD" evidence="7">
    <location>
        <begin position="190"/>
        <end position="222"/>
    </location>
</feature>
<dbReference type="Pfam" id="PF08154">
    <property type="entry name" value="NLE"/>
    <property type="match status" value="1"/>
</dbReference>
<dbReference type="GO" id="GO:0000463">
    <property type="term" value="P:maturation of LSU-rRNA from tricistronic rRNA transcript (SSU-rRNA, 5.8S rRNA, LSU-rRNA)"/>
    <property type="evidence" value="ECO:0007669"/>
    <property type="project" value="UniProtKB-UniRule"/>
</dbReference>
<feature type="repeat" description="WD" evidence="7">
    <location>
        <begin position="141"/>
        <end position="176"/>
    </location>
</feature>
<evidence type="ECO:0000256" key="1">
    <source>
        <dbReference type="ARBA" id="ARBA00022517"/>
    </source>
</evidence>
<evidence type="ECO:0000313" key="9">
    <source>
        <dbReference type="EMBL" id="KAG0268661.1"/>
    </source>
</evidence>
<dbReference type="Gene3D" id="2.130.10.10">
    <property type="entry name" value="YVTN repeat-like/Quinoprotein amine dehydrogenase"/>
    <property type="match status" value="1"/>
</dbReference>
<keyword evidence="4" id="KW-0677">Repeat</keyword>
<comment type="caution">
    <text evidence="9">The sequence shown here is derived from an EMBL/GenBank/DDBJ whole genome shotgun (WGS) entry which is preliminary data.</text>
</comment>
<dbReference type="InterPro" id="IPR028599">
    <property type="entry name" value="WDR12/Ytm1"/>
</dbReference>
<comment type="subunit">
    <text evidence="6">Component of the NOP7 complex, composed of ERB1, NOP7 and YTM1. Within the NOP7 complex ERB1 appears to interact directly with NOP7 and YTM1. The NOP7 complex also associates with the 66S pre-ribosome.</text>
</comment>
<dbReference type="InterPro" id="IPR015943">
    <property type="entry name" value="WD40/YVTN_repeat-like_dom_sf"/>
</dbReference>